<dbReference type="Proteomes" id="UP001234178">
    <property type="component" value="Unassembled WGS sequence"/>
</dbReference>
<name>A0ABQ9YZV5_9CRUS</name>
<reference evidence="1 2" key="1">
    <citation type="journal article" date="2023" name="Nucleic Acids Res.">
        <title>The hologenome of Daphnia magna reveals possible DNA methylation and microbiome-mediated evolution of the host genome.</title>
        <authorList>
            <person name="Chaturvedi A."/>
            <person name="Li X."/>
            <person name="Dhandapani V."/>
            <person name="Marshall H."/>
            <person name="Kissane S."/>
            <person name="Cuenca-Cambronero M."/>
            <person name="Asole G."/>
            <person name="Calvet F."/>
            <person name="Ruiz-Romero M."/>
            <person name="Marangio P."/>
            <person name="Guigo R."/>
            <person name="Rago D."/>
            <person name="Mirbahai L."/>
            <person name="Eastwood N."/>
            <person name="Colbourne J.K."/>
            <person name="Zhou J."/>
            <person name="Mallon E."/>
            <person name="Orsini L."/>
        </authorList>
    </citation>
    <scope>NUCLEOTIDE SEQUENCE [LARGE SCALE GENOMIC DNA]</scope>
    <source>
        <strain evidence="1">LRV0_1</strain>
    </source>
</reference>
<accession>A0ABQ9YZV5</accession>
<evidence type="ECO:0000313" key="1">
    <source>
        <dbReference type="EMBL" id="KAK4006195.1"/>
    </source>
</evidence>
<organism evidence="1 2">
    <name type="scientific">Daphnia magna</name>
    <dbReference type="NCBI Taxonomy" id="35525"/>
    <lineage>
        <taxon>Eukaryota</taxon>
        <taxon>Metazoa</taxon>
        <taxon>Ecdysozoa</taxon>
        <taxon>Arthropoda</taxon>
        <taxon>Crustacea</taxon>
        <taxon>Branchiopoda</taxon>
        <taxon>Diplostraca</taxon>
        <taxon>Cladocera</taxon>
        <taxon>Anomopoda</taxon>
        <taxon>Daphniidae</taxon>
        <taxon>Daphnia</taxon>
    </lineage>
</organism>
<protein>
    <submittedName>
        <fullName evidence="1">Uncharacterized protein</fullName>
    </submittedName>
</protein>
<keyword evidence="2" id="KW-1185">Reference proteome</keyword>
<evidence type="ECO:0000313" key="2">
    <source>
        <dbReference type="Proteomes" id="UP001234178"/>
    </source>
</evidence>
<sequence>MQRLIMAAHEERSWELKLNVSFLFVDTVSYDENVTKMLELFSNGDGITPVLVILSKATYNGRRKQFQNCELSTIVQDVVKNVCPLLQFQPFLNDEMEGIIGT</sequence>
<proteinExistence type="predicted"/>
<gene>
    <name evidence="1" type="ORF">OUZ56_011350</name>
</gene>
<dbReference type="EMBL" id="JAOYFB010000002">
    <property type="protein sequence ID" value="KAK4006195.1"/>
    <property type="molecule type" value="Genomic_DNA"/>
</dbReference>
<comment type="caution">
    <text evidence="1">The sequence shown here is derived from an EMBL/GenBank/DDBJ whole genome shotgun (WGS) entry which is preliminary data.</text>
</comment>